<dbReference type="AlphaFoldDB" id="W1NLI6"/>
<dbReference type="GO" id="GO:0003700">
    <property type="term" value="F:DNA-binding transcription factor activity"/>
    <property type="evidence" value="ECO:0007669"/>
    <property type="project" value="InterPro"/>
</dbReference>
<dbReference type="EMBL" id="KI397142">
    <property type="protein sequence ID" value="ERM96124.1"/>
    <property type="molecule type" value="Genomic_DNA"/>
</dbReference>
<sequence length="621" mass="68574">MQEAVNPQESLFGSLSEAMDFDFIDEALDGGSWLDAVDCSDLSQPGPSTSSSLLDPSYFVSPVYINTQNPQNTDQDYQEQAVIFENPMENPSENLETQSMNHNSISKLGFPDSQWPPNSTTGSIMKRWVNPNLVSPVNDRLMQAIQIIKESTSNGDVLVQIWVPVKKGDSHVLTTCEQPFILDPRSQTLTRYRTVSMNYFFSAGEGSGGVLGLPGSNEYPRVNYAQEFDVRGTLALPVFEKGSRACLGVVEVIMTDQKINYAPELDKICRALQAVDLRSSEVLTPPYVKVRNDGFQSAFPEILDVLKAVCETHRLPLAQTWVPCIQHGKKGSRHTDESYKDCVSTADGACYVRDSEMTGFQEACSEHHLFKGQGVAGKAFATNQPCFSPDVTSFSKMDFPLVHYARVFGLGAAVAIRLKSTYTGAADYVMEFFLPVDCRDNEEQKMMLNSLSVTIQQVCRSLRVVTDKELEDEMMTQVNDVFCSDKMASKSRKADVENPSGDLNKSSSGVGASWREKTGVFLSSMPSGFQEGRDIMVAQSCHWGSPRVSCHEGGRFFKVEQHQDSANNSADRGQSFVGELDFSNAGKGPEKRRAKTEKNISLQVLRQYFAGSLKDAAKSIG</sequence>
<evidence type="ECO:0000259" key="2">
    <source>
        <dbReference type="Pfam" id="PF22922"/>
    </source>
</evidence>
<dbReference type="PANTHER" id="PTHR32002">
    <property type="entry name" value="PROTEIN NLP8"/>
    <property type="match status" value="1"/>
</dbReference>
<reference evidence="4" key="1">
    <citation type="journal article" date="2013" name="Science">
        <title>The Amborella genome and the evolution of flowering plants.</title>
        <authorList>
            <consortium name="Amborella Genome Project"/>
        </authorList>
    </citation>
    <scope>NUCLEOTIDE SEQUENCE [LARGE SCALE GENOMIC DNA]</scope>
</reference>
<dbReference type="eggNOG" id="ENOG502QRI2">
    <property type="taxonomic scope" value="Eukaryota"/>
</dbReference>
<feature type="domain" description="NLP1-9 GAF" evidence="2">
    <location>
        <begin position="291"/>
        <end position="463"/>
    </location>
</feature>
<accession>W1NLI6</accession>
<dbReference type="Proteomes" id="UP000017836">
    <property type="component" value="Unassembled WGS sequence"/>
</dbReference>
<feature type="region of interest" description="Disordered" evidence="1">
    <location>
        <begin position="579"/>
        <end position="598"/>
    </location>
</feature>
<feature type="non-terminal residue" evidence="3">
    <location>
        <position position="621"/>
    </location>
</feature>
<evidence type="ECO:0000313" key="3">
    <source>
        <dbReference type="EMBL" id="ERM96124.1"/>
    </source>
</evidence>
<dbReference type="Pfam" id="PF22922">
    <property type="entry name" value="GAF_NLP"/>
    <property type="match status" value="1"/>
</dbReference>
<keyword evidence="4" id="KW-1185">Reference proteome</keyword>
<dbReference type="InterPro" id="IPR045012">
    <property type="entry name" value="NLP"/>
</dbReference>
<dbReference type="PANTHER" id="PTHR32002:SF44">
    <property type="entry name" value="PROTEIN NLP4"/>
    <property type="match status" value="1"/>
</dbReference>
<proteinExistence type="predicted"/>
<name>W1NLI6_AMBTC</name>
<gene>
    <name evidence="3" type="ORF">AMTR_s00001p00009420</name>
</gene>
<dbReference type="OMA" id="SESSMFF"/>
<organism evidence="3 4">
    <name type="scientific">Amborella trichopoda</name>
    <dbReference type="NCBI Taxonomy" id="13333"/>
    <lineage>
        <taxon>Eukaryota</taxon>
        <taxon>Viridiplantae</taxon>
        <taxon>Streptophyta</taxon>
        <taxon>Embryophyta</taxon>
        <taxon>Tracheophyta</taxon>
        <taxon>Spermatophyta</taxon>
        <taxon>Magnoliopsida</taxon>
        <taxon>Amborellales</taxon>
        <taxon>Amborellaceae</taxon>
        <taxon>Amborella</taxon>
    </lineage>
</organism>
<dbReference type="STRING" id="13333.W1NLI6"/>
<evidence type="ECO:0000313" key="4">
    <source>
        <dbReference type="Proteomes" id="UP000017836"/>
    </source>
</evidence>
<protein>
    <recommendedName>
        <fullName evidence="2">NLP1-9 GAF domain-containing protein</fullName>
    </recommendedName>
</protein>
<dbReference type="Gramene" id="ERM96124">
    <property type="protein sequence ID" value="ERM96124"/>
    <property type="gene ID" value="AMTR_s00001p00009420"/>
</dbReference>
<dbReference type="HOGENOM" id="CLU_419421_0_0_1"/>
<evidence type="ECO:0000256" key="1">
    <source>
        <dbReference type="SAM" id="MobiDB-lite"/>
    </source>
</evidence>
<dbReference type="InterPro" id="IPR055081">
    <property type="entry name" value="NLP1-9_GAF"/>
</dbReference>